<proteinExistence type="predicted"/>
<gene>
    <name evidence="2" type="ORF">IHE55_04785</name>
</gene>
<feature type="compositionally biased region" description="Basic and acidic residues" evidence="1">
    <location>
        <begin position="73"/>
        <end position="82"/>
    </location>
</feature>
<protein>
    <submittedName>
        <fullName evidence="2">Uncharacterized protein</fullName>
    </submittedName>
</protein>
<accession>A0ABS0NG46</accession>
<dbReference type="Proteomes" id="UP000807371">
    <property type="component" value="Unassembled WGS sequence"/>
</dbReference>
<comment type="caution">
    <text evidence="2">The sequence shown here is derived from an EMBL/GenBank/DDBJ whole genome shotgun (WGS) entry which is preliminary data.</text>
</comment>
<reference evidence="2 3" key="1">
    <citation type="submission" date="2020-09" db="EMBL/GenBank/DDBJ databases">
        <title>Biosynthesis of the nuclear factor of activated T cells inhibitor NFAT-133 and its congeners in Streptomyces pactum.</title>
        <authorList>
            <person name="Zhou W."/>
            <person name="Posri P."/>
            <person name="Abugrain M.E."/>
            <person name="Weisberg A.J."/>
            <person name="Chang J.H."/>
            <person name="Mahmud T."/>
        </authorList>
    </citation>
    <scope>NUCLEOTIDE SEQUENCE [LARGE SCALE GENOMIC DNA]</scope>
    <source>
        <strain evidence="2 3">ATCC 27456</strain>
    </source>
</reference>
<keyword evidence="3" id="KW-1185">Reference proteome</keyword>
<name>A0ABS0NG46_9ACTN</name>
<dbReference type="EMBL" id="JACYXC010000001">
    <property type="protein sequence ID" value="MBH5334154.1"/>
    <property type="molecule type" value="Genomic_DNA"/>
</dbReference>
<organism evidence="2 3">
    <name type="scientific">Streptomyces pactum</name>
    <dbReference type="NCBI Taxonomy" id="68249"/>
    <lineage>
        <taxon>Bacteria</taxon>
        <taxon>Bacillati</taxon>
        <taxon>Actinomycetota</taxon>
        <taxon>Actinomycetes</taxon>
        <taxon>Kitasatosporales</taxon>
        <taxon>Streptomycetaceae</taxon>
        <taxon>Streptomyces</taxon>
    </lineage>
</organism>
<feature type="region of interest" description="Disordered" evidence="1">
    <location>
        <begin position="51"/>
        <end position="102"/>
    </location>
</feature>
<sequence length="102" mass="11311">MRPAQDPAPEYPRRSSTPIYDALYAEYRRLFRALPGDRTGDEELGFVGFAALGPDGRRQPNWQRQTPGTGRTAADRPADRPYRGGFQPALPPAPRDGHGIGY</sequence>
<dbReference type="RefSeq" id="WP_197987884.1">
    <property type="nucleotide sequence ID" value="NZ_JACYXC010000001.1"/>
</dbReference>
<evidence type="ECO:0000313" key="2">
    <source>
        <dbReference type="EMBL" id="MBH5334154.1"/>
    </source>
</evidence>
<evidence type="ECO:0000256" key="1">
    <source>
        <dbReference type="SAM" id="MobiDB-lite"/>
    </source>
</evidence>
<feature type="compositionally biased region" description="Polar residues" evidence="1">
    <location>
        <begin position="60"/>
        <end position="69"/>
    </location>
</feature>
<evidence type="ECO:0000313" key="3">
    <source>
        <dbReference type="Proteomes" id="UP000807371"/>
    </source>
</evidence>